<evidence type="ECO:0000313" key="3">
    <source>
        <dbReference type="Proteomes" id="UP000824120"/>
    </source>
</evidence>
<reference evidence="2 3" key="1">
    <citation type="submission" date="2020-09" db="EMBL/GenBank/DDBJ databases">
        <title>De no assembly of potato wild relative species, Solanum commersonii.</title>
        <authorList>
            <person name="Cho K."/>
        </authorList>
    </citation>
    <scope>NUCLEOTIDE SEQUENCE [LARGE SCALE GENOMIC DNA]</scope>
    <source>
        <strain evidence="2">LZ3.2</strain>
        <tissue evidence="2">Leaf</tissue>
    </source>
</reference>
<keyword evidence="1" id="KW-0812">Transmembrane</keyword>
<sequence>MAINDGIRVEEKGKAHSIEITSTDDQISLFPQTENNEIEMEIEEVRELDHLIDIEEVREVEETNERIDEMLTDFDNSSIKFCTIFKVNIWLRESNPDAYTPKMVSIGPYHKKNLQLDPMEKYKLLYLQRFRKRKEGLDVRSCLSELWKLKKEALKCYDDIEELGNDSQFCQMLLLDGCFVIEFIRERCQICPDGEDKIININDSYIFRDLMLLENQLPFFVLNKLHHMTKQHHELPLAIMVNNLFTFFVDLPKITFRETECNVENIKHLLHLVHIFSCHGNPMKKLNNSIKCQRVMPNATELSEAGVSFAKVKNITSLFDIKFENGLMTIPCFHVNDDTETFLRNFIAYEQQSFDVERIYFSDYAVFMDYLIDSDKDDKEVASLFNNIGNGVTVNSDFYYKEELRKTAEYSEKPWNRMKANLKHNYFSSPWVGASTVAAIILLILTTIQTILSIIRAVKSFHVPYMLNYLSQEF</sequence>
<dbReference type="InterPro" id="IPR004158">
    <property type="entry name" value="DUF247_pln"/>
</dbReference>
<dbReference type="AlphaFoldDB" id="A0A9J5Z7N2"/>
<keyword evidence="1" id="KW-1133">Transmembrane helix</keyword>
<protein>
    <submittedName>
        <fullName evidence="2">Uncharacterized protein</fullName>
    </submittedName>
</protein>
<name>A0A9J5Z7N2_SOLCO</name>
<keyword evidence="3" id="KW-1185">Reference proteome</keyword>
<dbReference type="Proteomes" id="UP000824120">
    <property type="component" value="Chromosome 4"/>
</dbReference>
<dbReference type="PANTHER" id="PTHR31170">
    <property type="entry name" value="BNAC04G53230D PROTEIN"/>
    <property type="match status" value="1"/>
</dbReference>
<gene>
    <name evidence="2" type="ORF">H5410_019915</name>
</gene>
<accession>A0A9J5Z7N2</accession>
<proteinExistence type="predicted"/>
<dbReference type="EMBL" id="JACXVP010000004">
    <property type="protein sequence ID" value="KAG5608634.1"/>
    <property type="molecule type" value="Genomic_DNA"/>
</dbReference>
<comment type="caution">
    <text evidence="2">The sequence shown here is derived from an EMBL/GenBank/DDBJ whole genome shotgun (WGS) entry which is preliminary data.</text>
</comment>
<keyword evidence="1" id="KW-0472">Membrane</keyword>
<feature type="transmembrane region" description="Helical" evidence="1">
    <location>
        <begin position="431"/>
        <end position="455"/>
    </location>
</feature>
<dbReference type="OrthoDB" id="591587at2759"/>
<evidence type="ECO:0000256" key="1">
    <source>
        <dbReference type="SAM" id="Phobius"/>
    </source>
</evidence>
<dbReference type="Pfam" id="PF03140">
    <property type="entry name" value="DUF247"/>
    <property type="match status" value="1"/>
</dbReference>
<dbReference type="PANTHER" id="PTHR31170:SF25">
    <property type="entry name" value="BNAA09G04570D PROTEIN"/>
    <property type="match status" value="1"/>
</dbReference>
<organism evidence="2 3">
    <name type="scientific">Solanum commersonii</name>
    <name type="common">Commerson's wild potato</name>
    <name type="synonym">Commerson's nightshade</name>
    <dbReference type="NCBI Taxonomy" id="4109"/>
    <lineage>
        <taxon>Eukaryota</taxon>
        <taxon>Viridiplantae</taxon>
        <taxon>Streptophyta</taxon>
        <taxon>Embryophyta</taxon>
        <taxon>Tracheophyta</taxon>
        <taxon>Spermatophyta</taxon>
        <taxon>Magnoliopsida</taxon>
        <taxon>eudicotyledons</taxon>
        <taxon>Gunneridae</taxon>
        <taxon>Pentapetalae</taxon>
        <taxon>asterids</taxon>
        <taxon>lamiids</taxon>
        <taxon>Solanales</taxon>
        <taxon>Solanaceae</taxon>
        <taxon>Solanoideae</taxon>
        <taxon>Solaneae</taxon>
        <taxon>Solanum</taxon>
    </lineage>
</organism>
<evidence type="ECO:0000313" key="2">
    <source>
        <dbReference type="EMBL" id="KAG5608634.1"/>
    </source>
</evidence>